<dbReference type="Proteomes" id="UP000823749">
    <property type="component" value="Chromosome 4"/>
</dbReference>
<organism evidence="3 4">
    <name type="scientific">Rhododendron griersonianum</name>
    <dbReference type="NCBI Taxonomy" id="479676"/>
    <lineage>
        <taxon>Eukaryota</taxon>
        <taxon>Viridiplantae</taxon>
        <taxon>Streptophyta</taxon>
        <taxon>Embryophyta</taxon>
        <taxon>Tracheophyta</taxon>
        <taxon>Spermatophyta</taxon>
        <taxon>Magnoliopsida</taxon>
        <taxon>eudicotyledons</taxon>
        <taxon>Gunneridae</taxon>
        <taxon>Pentapetalae</taxon>
        <taxon>asterids</taxon>
        <taxon>Ericales</taxon>
        <taxon>Ericaceae</taxon>
        <taxon>Ericoideae</taxon>
        <taxon>Rhodoreae</taxon>
        <taxon>Rhododendron</taxon>
    </lineage>
</organism>
<name>A0AAV6KPG6_9ERIC</name>
<keyword evidence="1" id="KW-0175">Coiled coil</keyword>
<evidence type="ECO:0000313" key="4">
    <source>
        <dbReference type="Proteomes" id="UP000823749"/>
    </source>
</evidence>
<dbReference type="PANTHER" id="PTHR23272:SF166">
    <property type="entry name" value="ZINC FINGER BED DOMAIN-CONTAINING PROTEIN RICESLEEPER 2-LIKE ISOFORM X1"/>
    <property type="match status" value="1"/>
</dbReference>
<dbReference type="InterPro" id="IPR012337">
    <property type="entry name" value="RNaseH-like_sf"/>
</dbReference>
<feature type="coiled-coil region" evidence="1">
    <location>
        <begin position="67"/>
        <end position="94"/>
    </location>
</feature>
<dbReference type="Pfam" id="PF05699">
    <property type="entry name" value="Dimer_Tnp_hAT"/>
    <property type="match status" value="1"/>
</dbReference>
<dbReference type="PANTHER" id="PTHR23272">
    <property type="entry name" value="BED FINGER-RELATED"/>
    <property type="match status" value="1"/>
</dbReference>
<keyword evidence="4" id="KW-1185">Reference proteome</keyword>
<dbReference type="InterPro" id="IPR008906">
    <property type="entry name" value="HATC_C_dom"/>
</dbReference>
<evidence type="ECO:0000256" key="1">
    <source>
        <dbReference type="SAM" id="Coils"/>
    </source>
</evidence>
<dbReference type="SUPFAM" id="SSF53098">
    <property type="entry name" value="Ribonuclease H-like"/>
    <property type="match status" value="1"/>
</dbReference>
<dbReference type="PROSITE" id="PS50841">
    <property type="entry name" value="DIX"/>
    <property type="match status" value="1"/>
</dbReference>
<dbReference type="GO" id="GO:0046983">
    <property type="term" value="F:protein dimerization activity"/>
    <property type="evidence" value="ECO:0007669"/>
    <property type="project" value="InterPro"/>
</dbReference>
<dbReference type="EMBL" id="JACTNZ010000004">
    <property type="protein sequence ID" value="KAG5554533.1"/>
    <property type="molecule type" value="Genomic_DNA"/>
</dbReference>
<dbReference type="AlphaFoldDB" id="A0AAV6KPG6"/>
<comment type="caution">
    <text evidence="3">The sequence shown here is derived from an EMBL/GenBank/DDBJ whole genome shotgun (WGS) entry which is preliminary data.</text>
</comment>
<evidence type="ECO:0000259" key="2">
    <source>
        <dbReference type="PROSITE" id="PS50841"/>
    </source>
</evidence>
<dbReference type="InterPro" id="IPR001158">
    <property type="entry name" value="DIX"/>
</dbReference>
<feature type="domain" description="DIX" evidence="2">
    <location>
        <begin position="8"/>
        <end position="96"/>
    </location>
</feature>
<accession>A0AAV6KPG6</accession>
<proteinExistence type="predicted"/>
<evidence type="ECO:0000313" key="3">
    <source>
        <dbReference type="EMBL" id="KAG5554533.1"/>
    </source>
</evidence>
<sequence>MELDILCYWKANSATYLDLSLLAHDVLRIPITTVASESAFTIGKFRSSIVPKNAEALLCTQDWQYNANVVEEEDEEEEELVEDFEERVAALIANMNISV</sequence>
<gene>
    <name evidence="3" type="ORF">RHGRI_012175</name>
</gene>
<protein>
    <recommendedName>
        <fullName evidence="2">DIX domain-containing protein</fullName>
    </recommendedName>
</protein>
<reference evidence="3" key="1">
    <citation type="submission" date="2020-08" db="EMBL/GenBank/DDBJ databases">
        <title>Plant Genome Project.</title>
        <authorList>
            <person name="Zhang R.-G."/>
        </authorList>
    </citation>
    <scope>NUCLEOTIDE SEQUENCE</scope>
    <source>
        <strain evidence="3">WSP0</strain>
        <tissue evidence="3">Leaf</tissue>
    </source>
</reference>